<dbReference type="OrthoDB" id="2735536at2759"/>
<keyword evidence="1" id="KW-0560">Oxidoreductase</keyword>
<dbReference type="InterPro" id="IPR001509">
    <property type="entry name" value="Epimerase_deHydtase"/>
</dbReference>
<dbReference type="Pfam" id="PF01370">
    <property type="entry name" value="Epimerase"/>
    <property type="match status" value="1"/>
</dbReference>
<reference evidence="4 5" key="1">
    <citation type="journal article" date="2018" name="Biotechnol. Biofuels">
        <title>Integrative visual omics of the white-rot fungus Polyporus brumalis exposes the biotechnological potential of its oxidative enzymes for delignifying raw plant biomass.</title>
        <authorList>
            <person name="Miyauchi S."/>
            <person name="Rancon A."/>
            <person name="Drula E."/>
            <person name="Hage H."/>
            <person name="Chaduli D."/>
            <person name="Favel A."/>
            <person name="Grisel S."/>
            <person name="Henrissat B."/>
            <person name="Herpoel-Gimbert I."/>
            <person name="Ruiz-Duenas F.J."/>
            <person name="Chevret D."/>
            <person name="Hainaut M."/>
            <person name="Lin J."/>
            <person name="Wang M."/>
            <person name="Pangilinan J."/>
            <person name="Lipzen A."/>
            <person name="Lesage-Meessen L."/>
            <person name="Navarro D."/>
            <person name="Riley R."/>
            <person name="Grigoriev I.V."/>
            <person name="Zhou S."/>
            <person name="Raouche S."/>
            <person name="Rosso M.N."/>
        </authorList>
    </citation>
    <scope>NUCLEOTIDE SEQUENCE [LARGE SCALE GENOMIC DNA]</scope>
    <source>
        <strain evidence="4 5">BRFM 1820</strain>
    </source>
</reference>
<evidence type="ECO:0000256" key="1">
    <source>
        <dbReference type="ARBA" id="ARBA00023002"/>
    </source>
</evidence>
<feature type="domain" description="NAD-dependent epimerase/dehydratase" evidence="3">
    <location>
        <begin position="9"/>
        <end position="269"/>
    </location>
</feature>
<dbReference type="Proteomes" id="UP000256964">
    <property type="component" value="Unassembled WGS sequence"/>
</dbReference>
<name>A0A371D2A2_9APHY</name>
<proteinExistence type="inferred from homology"/>
<dbReference type="Gene3D" id="3.40.50.720">
    <property type="entry name" value="NAD(P)-binding Rossmann-like Domain"/>
    <property type="match status" value="1"/>
</dbReference>
<dbReference type="STRING" id="139420.A0A371D2A2"/>
<evidence type="ECO:0000259" key="3">
    <source>
        <dbReference type="Pfam" id="PF01370"/>
    </source>
</evidence>
<sequence>MPAITSGRVLVTGANGYIAVWIVKSLLDAGFAVRGTVRAESKATYLRKLFQSFGDKLEVVVVPDMTKEDAFAEHVQDVDAIAHTASPFHMNAVEPDEIIGPAVAGTLSVLKAAHVHGAVVKRVIVLSSTAALFRTTTEPVVLDESAWNEQAIAEVKEKGRDASAVAKYRASKTLAERAAWEWYEEKKKAGVLGWDLVVLNPPFVYGPILHECDRPENLNQSMRDWYRLIVEGKIDNDTLVTGGAMYVDVRDIAQAHTLALLKPEAGDNRFIISAGPYKWQDFASAAHRFDDKLPAGVTSYDPSKATHLLQYDNRKAIDVLGITYRSIDEVTNDSLQDFKARGWL</sequence>
<dbReference type="AlphaFoldDB" id="A0A371D2A2"/>
<dbReference type="PANTHER" id="PTHR10366">
    <property type="entry name" value="NAD DEPENDENT EPIMERASE/DEHYDRATASE"/>
    <property type="match status" value="1"/>
</dbReference>
<dbReference type="EMBL" id="KZ857425">
    <property type="protein sequence ID" value="RDX46667.1"/>
    <property type="molecule type" value="Genomic_DNA"/>
</dbReference>
<evidence type="ECO:0000313" key="5">
    <source>
        <dbReference type="Proteomes" id="UP000256964"/>
    </source>
</evidence>
<dbReference type="GO" id="GO:0016616">
    <property type="term" value="F:oxidoreductase activity, acting on the CH-OH group of donors, NAD or NADP as acceptor"/>
    <property type="evidence" value="ECO:0007669"/>
    <property type="project" value="TreeGrafter"/>
</dbReference>
<keyword evidence="5" id="KW-1185">Reference proteome</keyword>
<protein>
    <submittedName>
        <fullName evidence="4">NAD(P)-binding protein</fullName>
    </submittedName>
</protein>
<comment type="similarity">
    <text evidence="2">Belongs to the NAD(P)-dependent epimerase/dehydratase family. Dihydroflavonol-4-reductase subfamily.</text>
</comment>
<gene>
    <name evidence="4" type="ORF">OH76DRAFT_1558300</name>
</gene>
<accession>A0A371D2A2</accession>
<dbReference type="InterPro" id="IPR050425">
    <property type="entry name" value="NAD(P)_dehydrat-like"/>
</dbReference>
<dbReference type="InterPro" id="IPR036291">
    <property type="entry name" value="NAD(P)-bd_dom_sf"/>
</dbReference>
<organism evidence="4 5">
    <name type="scientific">Lentinus brumalis</name>
    <dbReference type="NCBI Taxonomy" id="2498619"/>
    <lineage>
        <taxon>Eukaryota</taxon>
        <taxon>Fungi</taxon>
        <taxon>Dikarya</taxon>
        <taxon>Basidiomycota</taxon>
        <taxon>Agaricomycotina</taxon>
        <taxon>Agaricomycetes</taxon>
        <taxon>Polyporales</taxon>
        <taxon>Polyporaceae</taxon>
        <taxon>Lentinus</taxon>
    </lineage>
</organism>
<dbReference type="SUPFAM" id="SSF51735">
    <property type="entry name" value="NAD(P)-binding Rossmann-fold domains"/>
    <property type="match status" value="1"/>
</dbReference>
<dbReference type="PANTHER" id="PTHR10366:SF564">
    <property type="entry name" value="STEROL-4-ALPHA-CARBOXYLATE 3-DEHYDROGENASE, DECARBOXYLATING"/>
    <property type="match status" value="1"/>
</dbReference>
<evidence type="ECO:0000256" key="2">
    <source>
        <dbReference type="ARBA" id="ARBA00023445"/>
    </source>
</evidence>
<evidence type="ECO:0000313" key="4">
    <source>
        <dbReference type="EMBL" id="RDX46667.1"/>
    </source>
</evidence>